<gene>
    <name evidence="6" type="ORF">EZV62_017588</name>
</gene>
<proteinExistence type="inferred from homology"/>
<evidence type="ECO:0000256" key="1">
    <source>
        <dbReference type="ARBA" id="ARBA00006641"/>
    </source>
</evidence>
<comment type="similarity">
    <text evidence="1">Belongs to the peptidase C15 family.</text>
</comment>
<dbReference type="PRINTS" id="PR00706">
    <property type="entry name" value="PYROGLUPTASE"/>
</dbReference>
<evidence type="ECO:0000256" key="4">
    <source>
        <dbReference type="ARBA" id="ARBA00022801"/>
    </source>
</evidence>
<evidence type="ECO:0000313" key="7">
    <source>
        <dbReference type="Proteomes" id="UP000323000"/>
    </source>
</evidence>
<dbReference type="InterPro" id="IPR000816">
    <property type="entry name" value="Peptidase_C15"/>
</dbReference>
<keyword evidence="3" id="KW-0645">Protease</keyword>
<dbReference type="OrthoDB" id="407146at2759"/>
<dbReference type="SUPFAM" id="SSF53182">
    <property type="entry name" value="Pyrrolidone carboxyl peptidase (pyroglutamate aminopeptidase)"/>
    <property type="match status" value="2"/>
</dbReference>
<dbReference type="EMBL" id="VAHF01000008">
    <property type="protein sequence ID" value="TXG56275.1"/>
    <property type="molecule type" value="Genomic_DNA"/>
</dbReference>
<keyword evidence="7" id="KW-1185">Reference proteome</keyword>
<dbReference type="InterPro" id="IPR036440">
    <property type="entry name" value="Peptidase_C15-like_sf"/>
</dbReference>
<dbReference type="InterPro" id="IPR016125">
    <property type="entry name" value="Peptidase_C15-like"/>
</dbReference>
<sequence>MGSEGPKAVTIHVTGFKKFLGVDENPTETMVNNLKIFLEKRGLPTGVRLGSCTVLETAGIGALPMLHKILESSISTIVPWAVNKLYGSCSGTYGLLHFGVNSGQSKFAIEQQAVNTKPLLVVQMNLDGNHRKCQLFPRMEKFHRQERKSDNGVFLLTFVVSIRYGVGASTGFYQQCSLEIGNCICARFDEMGSEGPKAVTIHVTGFKKFLGVNENPTETMVNNLKIFLEKRGLPAGVRLGSCTVLETAGIGALPMLHKILESSVSSMDNEQIVWLHFGVNSGQSKFAIEQQAVNEATFGCPDEFGWRPQTLCSTEAILEFLKKKGCDANISRDAGRFVCNYVYYQSLRFAEQKGHKSLFVHVPLFSSIDEQTQMKFIATLLEAIASTC</sequence>
<dbReference type="AlphaFoldDB" id="A0A5C7HHR2"/>
<dbReference type="GO" id="GO:0016920">
    <property type="term" value="F:pyroglutamyl-peptidase activity"/>
    <property type="evidence" value="ECO:0007669"/>
    <property type="project" value="InterPro"/>
</dbReference>
<dbReference type="GO" id="GO:0006508">
    <property type="term" value="P:proteolysis"/>
    <property type="evidence" value="ECO:0007669"/>
    <property type="project" value="UniProtKB-KW"/>
</dbReference>
<keyword evidence="4" id="KW-0378">Hydrolase</keyword>
<dbReference type="PANTHER" id="PTHR23402:SF26">
    <property type="entry name" value="PEPTIDASE C15, PYROGLUTAMYL PEPTIDASE I-LIKE PROTEIN"/>
    <property type="match status" value="1"/>
</dbReference>
<dbReference type="FunFam" id="3.40.630.20:FF:000003">
    <property type="entry name" value="Pyrrolidone-carboxylate peptidase isoform A"/>
    <property type="match status" value="1"/>
</dbReference>
<dbReference type="Pfam" id="PF01470">
    <property type="entry name" value="Peptidase_C15"/>
    <property type="match status" value="1"/>
</dbReference>
<dbReference type="Gene3D" id="3.40.630.20">
    <property type="entry name" value="Peptidase C15, pyroglutamyl peptidase I-like"/>
    <property type="match status" value="2"/>
</dbReference>
<evidence type="ECO:0000256" key="2">
    <source>
        <dbReference type="ARBA" id="ARBA00022490"/>
    </source>
</evidence>
<keyword evidence="5" id="KW-0788">Thiol protease</keyword>
<evidence type="ECO:0000256" key="5">
    <source>
        <dbReference type="ARBA" id="ARBA00022807"/>
    </source>
</evidence>
<name>A0A5C7HHR2_9ROSI</name>
<comment type="caution">
    <text evidence="6">The sequence shown here is derived from an EMBL/GenBank/DDBJ whole genome shotgun (WGS) entry which is preliminary data.</text>
</comment>
<dbReference type="Proteomes" id="UP000323000">
    <property type="component" value="Chromosome 8"/>
</dbReference>
<reference evidence="7" key="1">
    <citation type="journal article" date="2019" name="Gigascience">
        <title>De novo genome assembly of the endangered Acer yangbiense, a plant species with extremely small populations endemic to Yunnan Province, China.</title>
        <authorList>
            <person name="Yang J."/>
            <person name="Wariss H.M."/>
            <person name="Tao L."/>
            <person name="Zhang R."/>
            <person name="Yun Q."/>
            <person name="Hollingsworth P."/>
            <person name="Dao Z."/>
            <person name="Luo G."/>
            <person name="Guo H."/>
            <person name="Ma Y."/>
            <person name="Sun W."/>
        </authorList>
    </citation>
    <scope>NUCLEOTIDE SEQUENCE [LARGE SCALE GENOMIC DNA]</scope>
    <source>
        <strain evidence="7">cv. Malutang</strain>
    </source>
</reference>
<evidence type="ECO:0000313" key="6">
    <source>
        <dbReference type="EMBL" id="TXG56275.1"/>
    </source>
</evidence>
<evidence type="ECO:0000256" key="3">
    <source>
        <dbReference type="ARBA" id="ARBA00022670"/>
    </source>
</evidence>
<accession>A0A5C7HHR2</accession>
<dbReference type="PANTHER" id="PTHR23402">
    <property type="entry name" value="PROTEASE FAMILY C15 PYROGLUTAMYL-PEPTIDASE I-RELATED"/>
    <property type="match status" value="1"/>
</dbReference>
<protein>
    <submittedName>
        <fullName evidence="6">Uncharacterized protein</fullName>
    </submittedName>
</protein>
<organism evidence="6 7">
    <name type="scientific">Acer yangbiense</name>
    <dbReference type="NCBI Taxonomy" id="1000413"/>
    <lineage>
        <taxon>Eukaryota</taxon>
        <taxon>Viridiplantae</taxon>
        <taxon>Streptophyta</taxon>
        <taxon>Embryophyta</taxon>
        <taxon>Tracheophyta</taxon>
        <taxon>Spermatophyta</taxon>
        <taxon>Magnoliopsida</taxon>
        <taxon>eudicotyledons</taxon>
        <taxon>Gunneridae</taxon>
        <taxon>Pentapetalae</taxon>
        <taxon>rosids</taxon>
        <taxon>malvids</taxon>
        <taxon>Sapindales</taxon>
        <taxon>Sapindaceae</taxon>
        <taxon>Hippocastanoideae</taxon>
        <taxon>Acereae</taxon>
        <taxon>Acer</taxon>
    </lineage>
</organism>
<dbReference type="GO" id="GO:0005829">
    <property type="term" value="C:cytosol"/>
    <property type="evidence" value="ECO:0007669"/>
    <property type="project" value="InterPro"/>
</dbReference>
<keyword evidence="2" id="KW-0963">Cytoplasm</keyword>